<name>A0A9E7UMP3_METWO</name>
<dbReference type="Gene3D" id="3.30.200.20">
    <property type="entry name" value="Phosphorylase Kinase, domain 1"/>
    <property type="match status" value="1"/>
</dbReference>
<evidence type="ECO:0000256" key="2">
    <source>
        <dbReference type="ARBA" id="ARBA00022552"/>
    </source>
</evidence>
<dbReference type="InterPro" id="IPR000692">
    <property type="entry name" value="Fibrillarin"/>
</dbReference>
<comment type="subunit">
    <text evidence="7">Interacts with nop5. Component of box C/D small ribonucleoprotein (sRNP) particles that contain rpl7ae, FlpA and nop5, plus a guide RNA.</text>
</comment>
<feature type="binding site" evidence="7">
    <location>
        <begin position="122"/>
        <end position="123"/>
    </location>
    <ligand>
        <name>S-adenosyl-L-methionine</name>
        <dbReference type="ChEBI" id="CHEBI:59789"/>
    </ligand>
</feature>
<evidence type="ECO:0000256" key="7">
    <source>
        <dbReference type="HAMAP-Rule" id="MF_00351"/>
    </source>
</evidence>
<dbReference type="PANTHER" id="PTHR10335">
    <property type="entry name" value="RRNA 2-O-METHYLTRANSFERASE FIBRILLARIN"/>
    <property type="match status" value="1"/>
</dbReference>
<dbReference type="RefSeq" id="WP_074359823.1">
    <property type="nucleotide sequence ID" value="NZ_CP104550.1"/>
</dbReference>
<dbReference type="GO" id="GO:1990259">
    <property type="term" value="F:histone H2AQ104 methyltransferase activity"/>
    <property type="evidence" value="ECO:0007669"/>
    <property type="project" value="TreeGrafter"/>
</dbReference>
<dbReference type="InterPro" id="IPR020813">
    <property type="entry name" value="Fibrillarin_CS"/>
</dbReference>
<keyword evidence="6 7" id="KW-0694">RNA-binding</keyword>
<dbReference type="HAMAP" id="MF_00351">
    <property type="entry name" value="RNA_methyltransf_FlpA"/>
    <property type="match status" value="1"/>
</dbReference>
<keyword evidence="4 7" id="KW-0808">Transferase</keyword>
<dbReference type="Proteomes" id="UP001369247">
    <property type="component" value="Unassembled WGS sequence"/>
</dbReference>
<dbReference type="GO" id="GO:0003723">
    <property type="term" value="F:RNA binding"/>
    <property type="evidence" value="ECO:0007669"/>
    <property type="project" value="UniProtKB-UniRule"/>
</dbReference>
<evidence type="ECO:0000256" key="3">
    <source>
        <dbReference type="ARBA" id="ARBA00022603"/>
    </source>
</evidence>
<reference evidence="9" key="1">
    <citation type="submission" date="2022-09" db="EMBL/GenBank/DDBJ databases">
        <title>Characterization of three MwoI isoschizomers from sequenced genome and metagenomes.</title>
        <authorList>
            <person name="Fomenkov A."/>
            <person name="Xu S.Y."/>
            <person name="Roberts R.J."/>
        </authorList>
    </citation>
    <scope>NUCLEOTIDE SEQUENCE</scope>
    <source>
        <strain evidence="9">DSM 2970</strain>
    </source>
</reference>
<dbReference type="InterPro" id="IPR029063">
    <property type="entry name" value="SAM-dependent_MTases_sf"/>
</dbReference>
<feature type="binding site" evidence="7">
    <location>
        <begin position="142"/>
        <end position="145"/>
    </location>
    <ligand>
        <name>S-adenosyl-L-methionine</name>
        <dbReference type="ChEBI" id="CHEBI:59789"/>
    </ligand>
</feature>
<dbReference type="PIRSF" id="PIRSF006540">
    <property type="entry name" value="Nop17p"/>
    <property type="match status" value="1"/>
</dbReference>
<evidence type="ECO:0000313" key="8">
    <source>
        <dbReference type="EMBL" id="MEJ8542120.1"/>
    </source>
</evidence>
<dbReference type="NCBIfam" id="NF003276">
    <property type="entry name" value="PRK04266.1-2"/>
    <property type="match status" value="1"/>
</dbReference>
<dbReference type="EMBL" id="CP104550">
    <property type="protein sequence ID" value="UXH31493.1"/>
    <property type="molecule type" value="Genomic_DNA"/>
</dbReference>
<dbReference type="PROSITE" id="PS00566">
    <property type="entry name" value="FIBRILLARIN"/>
    <property type="match status" value="1"/>
</dbReference>
<dbReference type="GO" id="GO:0000494">
    <property type="term" value="P:box C/D sno(s)RNA 3'-end processing"/>
    <property type="evidence" value="ECO:0007669"/>
    <property type="project" value="TreeGrafter"/>
</dbReference>
<evidence type="ECO:0000256" key="6">
    <source>
        <dbReference type="ARBA" id="ARBA00022884"/>
    </source>
</evidence>
<gene>
    <name evidence="7" type="primary">flpA</name>
    <name evidence="9" type="ORF">N5910_08100</name>
    <name evidence="8" type="ORF">U2150_01250</name>
</gene>
<dbReference type="SMART" id="SM01206">
    <property type="entry name" value="Fibrillarin"/>
    <property type="match status" value="1"/>
</dbReference>
<keyword evidence="10" id="KW-1185">Reference proteome</keyword>
<dbReference type="SUPFAM" id="SSF53335">
    <property type="entry name" value="S-adenosyl-L-methionine-dependent methyltransferases"/>
    <property type="match status" value="1"/>
</dbReference>
<evidence type="ECO:0000256" key="5">
    <source>
        <dbReference type="ARBA" id="ARBA00022694"/>
    </source>
</evidence>
<keyword evidence="5 7" id="KW-0819">tRNA processing</keyword>
<dbReference type="EC" id="2.1.1.-" evidence="7"/>
<proteinExistence type="inferred from homology"/>
<dbReference type="GO" id="GO:0008033">
    <property type="term" value="P:tRNA processing"/>
    <property type="evidence" value="ECO:0007669"/>
    <property type="project" value="UniProtKB-UniRule"/>
</dbReference>
<evidence type="ECO:0000256" key="4">
    <source>
        <dbReference type="ARBA" id="ARBA00022679"/>
    </source>
</evidence>
<protein>
    <recommendedName>
        <fullName evidence="7">Fibrillarin-like rRNA/tRNA 2'-O-methyltransferase</fullName>
        <ecNumber evidence="7">2.1.1.-</ecNumber>
    </recommendedName>
</protein>
<keyword evidence="2 7" id="KW-0698">rRNA processing</keyword>
<reference evidence="8 10" key="2">
    <citation type="submission" date="2023-12" db="EMBL/GenBank/DDBJ databases">
        <title>Phenotypic and Genomic Characterization of Methanothermobacter wolfeii Strain BSEL, a CO2-Capturing Archaeon with Minimal Nutrient Requirements.</title>
        <authorList>
            <person name="Ale Enriquez F."/>
            <person name="Ahring B.K."/>
        </authorList>
    </citation>
    <scope>NUCLEOTIDE SEQUENCE [LARGE SCALE GENOMIC DNA]</scope>
    <source>
        <strain evidence="8 10">BSEL-1</strain>
    </source>
</reference>
<keyword evidence="3 7" id="KW-0489">Methyltransferase</keyword>
<dbReference type="AlphaFoldDB" id="A0A9E7UMP3"/>
<dbReference type="Proteomes" id="UP001065373">
    <property type="component" value="Chromosome"/>
</dbReference>
<comment type="similarity">
    <text evidence="1 7">Belongs to the methyltransferase superfamily. Fibrillarin family.</text>
</comment>
<evidence type="ECO:0000313" key="10">
    <source>
        <dbReference type="Proteomes" id="UP001369247"/>
    </source>
</evidence>
<feature type="binding site" evidence="7">
    <location>
        <begin position="97"/>
        <end position="98"/>
    </location>
    <ligand>
        <name>S-adenosyl-L-methionine</name>
        <dbReference type="ChEBI" id="CHEBI:59789"/>
    </ligand>
</feature>
<dbReference type="GO" id="GO:0008649">
    <property type="term" value="F:rRNA methyltransferase activity"/>
    <property type="evidence" value="ECO:0007669"/>
    <property type="project" value="TreeGrafter"/>
</dbReference>
<evidence type="ECO:0000256" key="1">
    <source>
        <dbReference type="ARBA" id="ARBA00010632"/>
    </source>
</evidence>
<dbReference type="GeneID" id="75107206"/>
<dbReference type="EMBL" id="JAXUHJ010000003">
    <property type="protein sequence ID" value="MEJ8542120.1"/>
    <property type="molecule type" value="Genomic_DNA"/>
</dbReference>
<sequence>MKHVKGMDGVFIMRDSLVTVNLTPGVRVYGEKLIEWGGSEYRVWDPRRSKMAAAVLNGLRGFQLNPESRVLYLGASAGTTASHISDIVTMGRVYCVEFSPRMMRELIEVCRVRGNMVPLLEDASRPLDYMRMVENADLVYCDVAQPDQTGLFIRNMDCFLKDDGYGLIMVKARSIDVTRSPRKIFREEAGKLRDSGFRIIDQVGLKPYEKDHMAILVQRSV</sequence>
<organism evidence="9">
    <name type="scientific">Methanothermobacter wolfeii</name>
    <name type="common">Methanobacterium wolfei</name>
    <dbReference type="NCBI Taxonomy" id="145261"/>
    <lineage>
        <taxon>Archaea</taxon>
        <taxon>Methanobacteriati</taxon>
        <taxon>Methanobacteriota</taxon>
        <taxon>Methanomada group</taxon>
        <taxon>Methanobacteria</taxon>
        <taxon>Methanobacteriales</taxon>
        <taxon>Methanobacteriaceae</taxon>
        <taxon>Methanothermobacter</taxon>
    </lineage>
</organism>
<dbReference type="PRINTS" id="PR00052">
    <property type="entry name" value="FIBRILLARIN"/>
</dbReference>
<dbReference type="PANTHER" id="PTHR10335:SF17">
    <property type="entry name" value="FIBRILLARIN"/>
    <property type="match status" value="1"/>
</dbReference>
<evidence type="ECO:0000313" key="9">
    <source>
        <dbReference type="EMBL" id="UXH31493.1"/>
    </source>
</evidence>
<dbReference type="Pfam" id="PF01269">
    <property type="entry name" value="Fibrillarin"/>
    <property type="match status" value="1"/>
</dbReference>
<accession>A0A9E7UMP3</accession>
<comment type="function">
    <text evidence="7">Involved in pre-rRNA and tRNA processing. Utilizes the methyl donor S-adenosyl-L-methionine to catalyze the site-specific 2'-hydroxyl methylation of ribose moieties in rRNA and tRNA. Site specificity is provided by a guide RNA that base pairs with the substrate. Methylation occurs at a characteristic distance from the sequence involved in base pairing with the guide RNA.</text>
</comment>
<dbReference type="CDD" id="cd02440">
    <property type="entry name" value="AdoMet_MTases"/>
    <property type="match status" value="1"/>
</dbReference>
<dbReference type="Gene3D" id="3.40.50.150">
    <property type="entry name" value="Vaccinia Virus protein VP39"/>
    <property type="match status" value="1"/>
</dbReference>
<feature type="binding site" evidence="7">
    <location>
        <begin position="79"/>
        <end position="80"/>
    </location>
    <ligand>
        <name>S-adenosyl-L-methionine</name>
        <dbReference type="ChEBI" id="CHEBI:59789"/>
    </ligand>
</feature>